<proteinExistence type="predicted"/>
<dbReference type="OrthoDB" id="1060107at2"/>
<accession>A0A3E1EVU3</accession>
<gene>
    <name evidence="2" type="ORF">DXU93_12845</name>
</gene>
<evidence type="ECO:0000313" key="2">
    <source>
        <dbReference type="EMBL" id="RFC53642.1"/>
    </source>
</evidence>
<evidence type="ECO:0008006" key="4">
    <source>
        <dbReference type="Google" id="ProtNLM"/>
    </source>
</evidence>
<reference evidence="2 3" key="1">
    <citation type="submission" date="2018-08" db="EMBL/GenBank/DDBJ databases">
        <title>The draft genome squence of Brumimicrobium sp. N62.</title>
        <authorList>
            <person name="Du Z.-J."/>
            <person name="Luo H.-R."/>
        </authorList>
    </citation>
    <scope>NUCLEOTIDE SEQUENCE [LARGE SCALE GENOMIC DNA]</scope>
    <source>
        <strain evidence="2 3">N62</strain>
    </source>
</reference>
<name>A0A3E1EVU3_9FLAO</name>
<keyword evidence="1" id="KW-0732">Signal</keyword>
<evidence type="ECO:0000256" key="1">
    <source>
        <dbReference type="SAM" id="SignalP"/>
    </source>
</evidence>
<dbReference type="AlphaFoldDB" id="A0A3E1EVU3"/>
<organism evidence="2 3">
    <name type="scientific">Brumimicrobium aurantiacum</name>
    <dbReference type="NCBI Taxonomy" id="1737063"/>
    <lineage>
        <taxon>Bacteria</taxon>
        <taxon>Pseudomonadati</taxon>
        <taxon>Bacteroidota</taxon>
        <taxon>Flavobacteriia</taxon>
        <taxon>Flavobacteriales</taxon>
        <taxon>Crocinitomicaceae</taxon>
        <taxon>Brumimicrobium</taxon>
    </lineage>
</organism>
<sequence length="177" mass="19129">MAPKKIKYLFILLLSVTLALESLKAQDSLSTEESMANNDNIHSIGLFGSIDCGLGLSYRFRNPSTNFGVQASALPLIGLNDFNVIYVGLAFQYYFFNREKVNLYGYLGGGTGLVLGSNVGTEPVFATGGLGAGVNFNLGKRWSIQCQLGLGHSFSEDMVTQNRNFIAPGLGVLFNLK</sequence>
<dbReference type="Proteomes" id="UP000257127">
    <property type="component" value="Unassembled WGS sequence"/>
</dbReference>
<dbReference type="Gene3D" id="2.40.160.20">
    <property type="match status" value="1"/>
</dbReference>
<dbReference type="InterPro" id="IPR011250">
    <property type="entry name" value="OMP/PagP_B-barrel"/>
</dbReference>
<evidence type="ECO:0000313" key="3">
    <source>
        <dbReference type="Proteomes" id="UP000257127"/>
    </source>
</evidence>
<feature type="chain" id="PRO_5017643848" description="Outer membrane protein beta-barrel domain-containing protein" evidence="1">
    <location>
        <begin position="25"/>
        <end position="177"/>
    </location>
</feature>
<comment type="caution">
    <text evidence="2">The sequence shown here is derived from an EMBL/GenBank/DDBJ whole genome shotgun (WGS) entry which is preliminary data.</text>
</comment>
<dbReference type="SUPFAM" id="SSF56925">
    <property type="entry name" value="OMPA-like"/>
    <property type="match status" value="1"/>
</dbReference>
<dbReference type="EMBL" id="QURB01000008">
    <property type="protein sequence ID" value="RFC53642.1"/>
    <property type="molecule type" value="Genomic_DNA"/>
</dbReference>
<protein>
    <recommendedName>
        <fullName evidence="4">Outer membrane protein beta-barrel domain-containing protein</fullName>
    </recommendedName>
</protein>
<dbReference type="RefSeq" id="WP_116881700.1">
    <property type="nucleotide sequence ID" value="NZ_QURB01000008.1"/>
</dbReference>
<feature type="signal peptide" evidence="1">
    <location>
        <begin position="1"/>
        <end position="24"/>
    </location>
</feature>
<keyword evidence="3" id="KW-1185">Reference proteome</keyword>